<comment type="caution">
    <text evidence="19">The sequence shown here is derived from an EMBL/GenBank/DDBJ whole genome shotgun (WGS) entry which is preliminary data.</text>
</comment>
<evidence type="ECO:0000256" key="8">
    <source>
        <dbReference type="ARBA" id="ARBA00023004"/>
    </source>
</evidence>
<dbReference type="GO" id="GO:0009279">
    <property type="term" value="C:cell outer membrane"/>
    <property type="evidence" value="ECO:0007669"/>
    <property type="project" value="UniProtKB-SubCell"/>
</dbReference>
<keyword evidence="3 14" id="KW-0813">Transport</keyword>
<dbReference type="InterPro" id="IPR012910">
    <property type="entry name" value="Plug_dom"/>
</dbReference>
<evidence type="ECO:0000259" key="17">
    <source>
        <dbReference type="Pfam" id="PF00593"/>
    </source>
</evidence>
<evidence type="ECO:0000256" key="12">
    <source>
        <dbReference type="ARBA" id="ARBA00023170"/>
    </source>
</evidence>
<evidence type="ECO:0000313" key="20">
    <source>
        <dbReference type="Proteomes" id="UP000246145"/>
    </source>
</evidence>
<evidence type="ECO:0000256" key="13">
    <source>
        <dbReference type="ARBA" id="ARBA00023237"/>
    </source>
</evidence>
<dbReference type="PANTHER" id="PTHR32552">
    <property type="entry name" value="FERRICHROME IRON RECEPTOR-RELATED"/>
    <property type="match status" value="1"/>
</dbReference>
<evidence type="ECO:0000256" key="16">
    <source>
        <dbReference type="RuleBase" id="RU003357"/>
    </source>
</evidence>
<dbReference type="GO" id="GO:0015344">
    <property type="term" value="F:siderophore uptake transmembrane transporter activity"/>
    <property type="evidence" value="ECO:0007669"/>
    <property type="project" value="TreeGrafter"/>
</dbReference>
<dbReference type="Gene3D" id="2.170.130.10">
    <property type="entry name" value="TonB-dependent receptor, plug domain"/>
    <property type="match status" value="1"/>
</dbReference>
<keyword evidence="20" id="KW-1185">Reference proteome</keyword>
<protein>
    <submittedName>
        <fullName evidence="19">Iron complex outermembrane receptor protein</fullName>
    </submittedName>
</protein>
<dbReference type="Proteomes" id="UP000246145">
    <property type="component" value="Unassembled WGS sequence"/>
</dbReference>
<comment type="subcellular location">
    <subcellularLocation>
        <location evidence="1 14">Cell outer membrane</location>
        <topology evidence="1 14">Multi-pass membrane protein</topology>
    </subcellularLocation>
</comment>
<dbReference type="GO" id="GO:0038023">
    <property type="term" value="F:signaling receptor activity"/>
    <property type="evidence" value="ECO:0007669"/>
    <property type="project" value="InterPro"/>
</dbReference>
<feature type="domain" description="TonB-dependent receptor plug" evidence="18">
    <location>
        <begin position="93"/>
        <end position="189"/>
    </location>
</feature>
<gene>
    <name evidence="19" type="ORF">C7440_1853</name>
</gene>
<evidence type="ECO:0000256" key="3">
    <source>
        <dbReference type="ARBA" id="ARBA00022448"/>
    </source>
</evidence>
<dbReference type="InterPro" id="IPR010917">
    <property type="entry name" value="TonB_rcpt_CS"/>
</dbReference>
<dbReference type="SUPFAM" id="SSF56935">
    <property type="entry name" value="Porins"/>
    <property type="match status" value="1"/>
</dbReference>
<keyword evidence="10 16" id="KW-0798">TonB box</keyword>
<dbReference type="PANTHER" id="PTHR32552:SF82">
    <property type="entry name" value="FCUA PROTEIN"/>
    <property type="match status" value="1"/>
</dbReference>
<keyword evidence="13 14" id="KW-0998">Cell outer membrane</keyword>
<dbReference type="OrthoDB" id="5346107at2"/>
<keyword evidence="11 14" id="KW-0472">Membrane</keyword>
<dbReference type="InterPro" id="IPR010105">
    <property type="entry name" value="TonB_sidphr_rcpt"/>
</dbReference>
<evidence type="ECO:0000256" key="11">
    <source>
        <dbReference type="ARBA" id="ARBA00023136"/>
    </source>
</evidence>
<evidence type="ECO:0000256" key="15">
    <source>
        <dbReference type="PROSITE-ProRule" id="PRU10144"/>
    </source>
</evidence>
<evidence type="ECO:0000256" key="14">
    <source>
        <dbReference type="PROSITE-ProRule" id="PRU01360"/>
    </source>
</evidence>
<dbReference type="InterPro" id="IPR000531">
    <property type="entry name" value="Beta-barrel_TonB"/>
</dbReference>
<feature type="short sequence motif" description="TonB C-terminal box" evidence="15">
    <location>
        <begin position="724"/>
        <end position="741"/>
    </location>
</feature>
<dbReference type="STRING" id="1231391.GCA_000308195_00567"/>
<keyword evidence="6 14" id="KW-0812">Transmembrane</keyword>
<keyword evidence="8" id="KW-0408">Iron</keyword>
<name>A0A2U1CMX4_9BURK</name>
<evidence type="ECO:0000313" key="19">
    <source>
        <dbReference type="EMBL" id="PVY62360.1"/>
    </source>
</evidence>
<dbReference type="RefSeq" id="WP_017522943.1">
    <property type="nucleotide sequence ID" value="NZ_JACCEX010000002.1"/>
</dbReference>
<keyword evidence="4 14" id="KW-1134">Transmembrane beta strand</keyword>
<keyword evidence="12 19" id="KW-0675">Receptor</keyword>
<comment type="similarity">
    <text evidence="2 14 16">Belongs to the TonB-dependent receptor family.</text>
</comment>
<dbReference type="EMBL" id="QEKO01000002">
    <property type="protein sequence ID" value="PVY62360.1"/>
    <property type="molecule type" value="Genomic_DNA"/>
</dbReference>
<evidence type="ECO:0000256" key="6">
    <source>
        <dbReference type="ARBA" id="ARBA00022692"/>
    </source>
</evidence>
<keyword evidence="5" id="KW-0410">Iron transport</keyword>
<dbReference type="Pfam" id="PF07715">
    <property type="entry name" value="Plug"/>
    <property type="match status" value="1"/>
</dbReference>
<dbReference type="Pfam" id="PF00593">
    <property type="entry name" value="TonB_dep_Rec_b-barrel"/>
    <property type="match status" value="1"/>
</dbReference>
<evidence type="ECO:0000256" key="10">
    <source>
        <dbReference type="ARBA" id="ARBA00023077"/>
    </source>
</evidence>
<dbReference type="NCBIfam" id="TIGR01783">
    <property type="entry name" value="TonB-siderophor"/>
    <property type="match status" value="1"/>
</dbReference>
<dbReference type="CDD" id="cd01347">
    <property type="entry name" value="ligand_gated_channel"/>
    <property type="match status" value="1"/>
</dbReference>
<evidence type="ECO:0000256" key="1">
    <source>
        <dbReference type="ARBA" id="ARBA00004571"/>
    </source>
</evidence>
<evidence type="ECO:0000256" key="7">
    <source>
        <dbReference type="ARBA" id="ARBA00022729"/>
    </source>
</evidence>
<keyword evidence="7" id="KW-0732">Signal</keyword>
<evidence type="ECO:0000256" key="9">
    <source>
        <dbReference type="ARBA" id="ARBA00023065"/>
    </source>
</evidence>
<dbReference type="InterPro" id="IPR039426">
    <property type="entry name" value="TonB-dep_rcpt-like"/>
</dbReference>
<dbReference type="PROSITE" id="PS52016">
    <property type="entry name" value="TONB_DEPENDENT_REC_3"/>
    <property type="match status" value="1"/>
</dbReference>
<dbReference type="AlphaFoldDB" id="A0A2U1CMX4"/>
<dbReference type="InterPro" id="IPR037066">
    <property type="entry name" value="Plug_dom_sf"/>
</dbReference>
<proteinExistence type="inferred from homology"/>
<evidence type="ECO:0000256" key="5">
    <source>
        <dbReference type="ARBA" id="ARBA00022496"/>
    </source>
</evidence>
<dbReference type="InterPro" id="IPR036942">
    <property type="entry name" value="Beta-barrel_TonB_sf"/>
</dbReference>
<keyword evidence="9" id="KW-0406">Ion transport</keyword>
<dbReference type="PROSITE" id="PS01156">
    <property type="entry name" value="TONB_DEPENDENT_REC_2"/>
    <property type="match status" value="1"/>
</dbReference>
<dbReference type="GO" id="GO:0015891">
    <property type="term" value="P:siderophore transport"/>
    <property type="evidence" value="ECO:0007669"/>
    <property type="project" value="InterPro"/>
</dbReference>
<reference evidence="19 20" key="1">
    <citation type="submission" date="2018-04" db="EMBL/GenBank/DDBJ databases">
        <title>Genomic Encyclopedia of Type Strains, Phase IV (KMG-IV): sequencing the most valuable type-strain genomes for metagenomic binning, comparative biology and taxonomic classification.</title>
        <authorList>
            <person name="Goeker M."/>
        </authorList>
    </citation>
    <scope>NUCLEOTIDE SEQUENCE [LARGE SCALE GENOMIC DNA]</scope>
    <source>
        <strain evidence="19 20">DSM 10065</strain>
    </source>
</reference>
<dbReference type="Gene3D" id="2.40.170.20">
    <property type="entry name" value="TonB-dependent receptor, beta-barrel domain"/>
    <property type="match status" value="1"/>
</dbReference>
<evidence type="ECO:0000256" key="4">
    <source>
        <dbReference type="ARBA" id="ARBA00022452"/>
    </source>
</evidence>
<evidence type="ECO:0000259" key="18">
    <source>
        <dbReference type="Pfam" id="PF07715"/>
    </source>
</evidence>
<evidence type="ECO:0000256" key="2">
    <source>
        <dbReference type="ARBA" id="ARBA00009810"/>
    </source>
</evidence>
<organism evidence="19 20">
    <name type="scientific">Pusillimonas noertemannii</name>
    <dbReference type="NCBI Taxonomy" id="305977"/>
    <lineage>
        <taxon>Bacteria</taxon>
        <taxon>Pseudomonadati</taxon>
        <taxon>Pseudomonadota</taxon>
        <taxon>Betaproteobacteria</taxon>
        <taxon>Burkholderiales</taxon>
        <taxon>Alcaligenaceae</taxon>
        <taxon>Pusillimonas</taxon>
    </lineage>
</organism>
<feature type="domain" description="TonB-dependent receptor-like beta-barrel" evidence="17">
    <location>
        <begin position="269"/>
        <end position="707"/>
    </location>
</feature>
<sequence>MPTFIRPAPAGLSSVAPSQPRLALSAGGILAALVALALPALSQAQTVATPPTTMQAITVTGSAPLNNATPPAFTGGLVARGGQAGVLGNMDYMDMPFTQTSYTAKLIENQQARTLGEVLKNDPSVQTGLGYGNQAESYVIRGLPLYNDDLSFNGLYGILPRQVLPTEMIERVEVFKGASAFLNGAAPGGSGLGGVLNIQPKRAQDDPLTRFTLDYTSRGQAGGGVDIGRRWGEDNRYGVRINAAHRDGETEVDNADARTSVATIGLDFRGDKLRASLDAGYQRVRFDHPRPNVYLDGPVPDVPDNDVNYGQSWAYSTMRSTFGVARAEYDLAPSWTTYAAVGVSRDKEYGVYSSPTVDGTGVGTTGLLEVPYQRDSVTGEVGLRGEFKTGSVGHRVNLAYSALNTTARQAWEMAWGGLPAVNIHEGTAVARPVANLAGGDMGDPNVSRRTQLRSLALSDTLSLLDGDLLLTLGGRYQAITDNGYNITTNEQESHYNDSIVTPVIGVVFRPWDTVSLYANYIEGLTQGGVAPIDGTAVNGGEVLAPYRTKQIEAGVKVDLGDLGGSLGVFQIEKPEAFTDASGVFGTHGEQRNRGVELSVYGEPIEGWRLLGGATWMQPKLRNTADGTNDGNDAAGVSRFTAVLGSEWDIAAVPGLSLQANVRYQGSQYTSAANRYKIDSWTRLDLGAAYRTKVSGHNVVLRAAIDNVTDRRYWATVGTIAANGALTQGRGRVFKLSMSADF</sequence>
<accession>A0A2U1CMX4</accession>